<dbReference type="OrthoDB" id="681139at2"/>
<feature type="region of interest" description="Disordered" evidence="1">
    <location>
        <begin position="439"/>
        <end position="493"/>
    </location>
</feature>
<dbReference type="Proteomes" id="UP000253951">
    <property type="component" value="Chromosome"/>
</dbReference>
<evidence type="ECO:0000256" key="1">
    <source>
        <dbReference type="SAM" id="MobiDB-lite"/>
    </source>
</evidence>
<evidence type="ECO:0000313" key="3">
    <source>
        <dbReference type="Proteomes" id="UP000253951"/>
    </source>
</evidence>
<dbReference type="EMBL" id="CP031188">
    <property type="protein sequence ID" value="AXG72951.1"/>
    <property type="molecule type" value="Genomic_DNA"/>
</dbReference>
<accession>A0A345H8P1</accession>
<feature type="compositionally biased region" description="Basic and acidic residues" evidence="1">
    <location>
        <begin position="483"/>
        <end position="493"/>
    </location>
</feature>
<dbReference type="KEGG" id="fat:DVK85_01365"/>
<sequence>MKTHADKKSETKLQSVANTISKNQSSASSPMHFEDNRPGVIVQKKLLNVINNHSNQQQPIQKKNTLPNSTNTKVVQRAIINIDGYEGAPLDTDQEGMTAIKSYIKKLVDEHNTGGYSNLVEKLNQLGEDDSMKVPELLEYRNAYMHQLSKPLSQDDDATKMSDALETPIGQGTQHQIPQTIHRFWSGGSLSESAMKTLIDSAKKTEGTPWKHKLWYSKKFEDKIKKAEPSFFERFGQKGTDYKNDQAKIKAREDQRAELKAKGYDIKAIEDLADGEHGVTTKELDLSTDIAATSAKKGGEGAWDNLKYFSDIARLMYLHSEGGHHMDVDIGLGDMDMHKQYSHNDPNGEVPLMGTLARDMTPAGGGQEVSEKLKRTTEHQVNPYKPEEAKQQYLTDVKDLADKATTGSAMYNALIASRPKTNHIKAAIDKTMETLRPKKEDQNPEFSSGMGASYEMLTGGRTPEHTQKLNTGMKQSVPPYLLRLEHLTPESEN</sequence>
<organism evidence="2 3">
    <name type="scientific">Flavobacterium arcticum</name>
    <dbReference type="NCBI Taxonomy" id="1784713"/>
    <lineage>
        <taxon>Bacteria</taxon>
        <taxon>Pseudomonadati</taxon>
        <taxon>Bacteroidota</taxon>
        <taxon>Flavobacteriia</taxon>
        <taxon>Flavobacteriales</taxon>
        <taxon>Flavobacteriaceae</taxon>
        <taxon>Flavobacterium</taxon>
    </lineage>
</organism>
<name>A0A345H8P1_9FLAO</name>
<proteinExistence type="predicted"/>
<gene>
    <name evidence="2" type="ORF">DVK85_01365</name>
</gene>
<feature type="region of interest" description="Disordered" evidence="1">
    <location>
        <begin position="1"/>
        <end position="35"/>
    </location>
</feature>
<keyword evidence="3" id="KW-1185">Reference proteome</keyword>
<dbReference type="InterPro" id="IPR029044">
    <property type="entry name" value="Nucleotide-diphossugar_trans"/>
</dbReference>
<dbReference type="SUPFAM" id="SSF53448">
    <property type="entry name" value="Nucleotide-diphospho-sugar transferases"/>
    <property type="match status" value="1"/>
</dbReference>
<dbReference type="AlphaFoldDB" id="A0A345H8P1"/>
<feature type="compositionally biased region" description="Basic and acidic residues" evidence="1">
    <location>
        <begin position="1"/>
        <end position="11"/>
    </location>
</feature>
<protein>
    <submittedName>
        <fullName evidence="2">Uncharacterized protein</fullName>
    </submittedName>
</protein>
<feature type="compositionally biased region" description="Polar residues" evidence="1">
    <location>
        <begin position="12"/>
        <end position="29"/>
    </location>
</feature>
<dbReference type="Gene3D" id="3.90.550.20">
    <property type="match status" value="1"/>
</dbReference>
<reference evidence="2 3" key="1">
    <citation type="submission" date="2018-07" db="EMBL/GenBank/DDBJ databases">
        <title>Complete genome sequence of Flavobacterium arcticum type strain SM1502T.</title>
        <authorList>
            <person name="Li Y."/>
            <person name="Li D.-D."/>
        </authorList>
    </citation>
    <scope>NUCLEOTIDE SEQUENCE [LARGE SCALE GENOMIC DNA]</scope>
    <source>
        <strain evidence="2 3">SM1502</strain>
    </source>
</reference>
<dbReference type="RefSeq" id="WP_114676714.1">
    <property type="nucleotide sequence ID" value="NZ_CP031188.1"/>
</dbReference>
<evidence type="ECO:0000313" key="2">
    <source>
        <dbReference type="EMBL" id="AXG72951.1"/>
    </source>
</evidence>